<reference evidence="7 8" key="1">
    <citation type="submission" date="2016-09" db="EMBL/GenBank/DDBJ databases">
        <title>Extensive genetic diversity and differential bi-allelic expression allows diatom success in the polar Southern Ocean.</title>
        <authorList>
            <consortium name="DOE Joint Genome Institute"/>
            <person name="Mock T."/>
            <person name="Otillar R.P."/>
            <person name="Strauss J."/>
            <person name="Dupont C."/>
            <person name="Frickenhaus S."/>
            <person name="Maumus F."/>
            <person name="Mcmullan M."/>
            <person name="Sanges R."/>
            <person name="Schmutz J."/>
            <person name="Toseland A."/>
            <person name="Valas R."/>
            <person name="Veluchamy A."/>
            <person name="Ward B.J."/>
            <person name="Allen A."/>
            <person name="Barry K."/>
            <person name="Falciatore A."/>
            <person name="Ferrante M."/>
            <person name="Fortunato A.E."/>
            <person name="Gloeckner G."/>
            <person name="Gruber A."/>
            <person name="Hipkin R."/>
            <person name="Janech M."/>
            <person name="Kroth P."/>
            <person name="Leese F."/>
            <person name="Lindquist E."/>
            <person name="Lyon B.R."/>
            <person name="Martin J."/>
            <person name="Mayer C."/>
            <person name="Parker M."/>
            <person name="Quesneville H."/>
            <person name="Raymond J."/>
            <person name="Uhlig C."/>
            <person name="Valentin K.U."/>
            <person name="Worden A.Z."/>
            <person name="Armbrust E.V."/>
            <person name="Bowler C."/>
            <person name="Green B."/>
            <person name="Moulton V."/>
            <person name="Van Oosterhout C."/>
            <person name="Grigoriev I."/>
        </authorList>
    </citation>
    <scope>NUCLEOTIDE SEQUENCE [LARGE SCALE GENOMIC DNA]</scope>
    <source>
        <strain evidence="7 8">CCMP1102</strain>
    </source>
</reference>
<dbReference type="AlphaFoldDB" id="A0A1E7EJC3"/>
<dbReference type="SUPFAM" id="SSF52540">
    <property type="entry name" value="P-loop containing nucleoside triphosphate hydrolases"/>
    <property type="match status" value="1"/>
</dbReference>
<feature type="non-terminal residue" evidence="7">
    <location>
        <position position="200"/>
    </location>
</feature>
<dbReference type="GO" id="GO:0005524">
    <property type="term" value="F:ATP binding"/>
    <property type="evidence" value="ECO:0007669"/>
    <property type="project" value="InterPro"/>
</dbReference>
<dbReference type="GO" id="GO:0016887">
    <property type="term" value="F:ATP hydrolysis activity"/>
    <property type="evidence" value="ECO:0007669"/>
    <property type="project" value="InterPro"/>
</dbReference>
<evidence type="ECO:0000256" key="3">
    <source>
        <dbReference type="ARBA" id="ARBA00022692"/>
    </source>
</evidence>
<name>A0A1E7EJC3_9STRA</name>
<evidence type="ECO:0000256" key="5">
    <source>
        <dbReference type="ARBA" id="ARBA00023136"/>
    </source>
</evidence>
<proteinExistence type="predicted"/>
<keyword evidence="5" id="KW-0472">Membrane</keyword>
<dbReference type="PROSITE" id="PS50893">
    <property type="entry name" value="ABC_TRANSPORTER_2"/>
    <property type="match status" value="1"/>
</dbReference>
<evidence type="ECO:0000256" key="4">
    <source>
        <dbReference type="ARBA" id="ARBA00022989"/>
    </source>
</evidence>
<keyword evidence="7" id="KW-0378">Hydrolase</keyword>
<organism evidence="7 8">
    <name type="scientific">Fragilariopsis cylindrus CCMP1102</name>
    <dbReference type="NCBI Taxonomy" id="635003"/>
    <lineage>
        <taxon>Eukaryota</taxon>
        <taxon>Sar</taxon>
        <taxon>Stramenopiles</taxon>
        <taxon>Ochrophyta</taxon>
        <taxon>Bacillariophyta</taxon>
        <taxon>Bacillariophyceae</taxon>
        <taxon>Bacillariophycidae</taxon>
        <taxon>Bacillariales</taxon>
        <taxon>Bacillariaceae</taxon>
        <taxon>Fragilariopsis</taxon>
    </lineage>
</organism>
<feature type="domain" description="ABC transporter" evidence="6">
    <location>
        <begin position="3"/>
        <end position="200"/>
    </location>
</feature>
<gene>
    <name evidence="7" type="ORF">FRACYDRAFT_161294</name>
</gene>
<dbReference type="Proteomes" id="UP000095751">
    <property type="component" value="Unassembled WGS sequence"/>
</dbReference>
<accession>A0A1E7EJC3</accession>
<dbReference type="GO" id="GO:0016020">
    <property type="term" value="C:membrane"/>
    <property type="evidence" value="ECO:0007669"/>
    <property type="project" value="UniProtKB-SubCell"/>
</dbReference>
<dbReference type="PROSITE" id="PS00211">
    <property type="entry name" value="ABC_TRANSPORTER_1"/>
    <property type="match status" value="1"/>
</dbReference>
<dbReference type="EMBL" id="KV784436">
    <property type="protein sequence ID" value="OEU06008.1"/>
    <property type="molecule type" value="Genomic_DNA"/>
</dbReference>
<evidence type="ECO:0000256" key="1">
    <source>
        <dbReference type="ARBA" id="ARBA00004141"/>
    </source>
</evidence>
<evidence type="ECO:0000313" key="8">
    <source>
        <dbReference type="Proteomes" id="UP000095751"/>
    </source>
</evidence>
<keyword evidence="2" id="KW-0813">Transport</keyword>
<keyword evidence="3" id="KW-0812">Transmembrane</keyword>
<comment type="subcellular location">
    <subcellularLocation>
        <location evidence="1">Membrane</location>
        <topology evidence="1">Multi-pass membrane protein</topology>
    </subcellularLocation>
</comment>
<dbReference type="PANTHER" id="PTHR48041">
    <property type="entry name" value="ABC TRANSPORTER G FAMILY MEMBER 28"/>
    <property type="match status" value="1"/>
</dbReference>
<dbReference type="InterPro" id="IPR003439">
    <property type="entry name" value="ABC_transporter-like_ATP-bd"/>
</dbReference>
<feature type="non-terminal residue" evidence="7">
    <location>
        <position position="1"/>
    </location>
</feature>
<dbReference type="OrthoDB" id="66620at2759"/>
<dbReference type="Pfam" id="PF00005">
    <property type="entry name" value="ABC_tran"/>
    <property type="match status" value="1"/>
</dbReference>
<dbReference type="InterPro" id="IPR050352">
    <property type="entry name" value="ABCG_transporters"/>
</dbReference>
<protein>
    <submittedName>
        <fullName evidence="7">p-loop containing nucleoside triphosphate hydrolase protein</fullName>
    </submittedName>
</protein>
<dbReference type="KEGG" id="fcy:FRACYDRAFT_161294"/>
<sequence>SFLGPSGSGKTSLTSVVAGLINSSNDITKESQIQCTTVSSTGATTYDNGTIPKQMIGVVWQDDLLLDNLTVEETIYFAARLKTPSSISDQKVTELVIETMKELNLTHIRHNIIKTISGGERKRLSVGVELVTRPSLLICDEPTSGLDSSTAYKLIVTLKELTSLGHSIAIVIHQPRTDIFNMFDHLLLLSKGSVIYNGKP</sequence>
<dbReference type="InterPro" id="IPR017871">
    <property type="entry name" value="ABC_transporter-like_CS"/>
</dbReference>
<keyword evidence="4" id="KW-1133">Transmembrane helix</keyword>
<dbReference type="InParanoid" id="A0A1E7EJC3"/>
<evidence type="ECO:0000313" key="7">
    <source>
        <dbReference type="EMBL" id="OEU06008.1"/>
    </source>
</evidence>
<dbReference type="PANTHER" id="PTHR48041:SF91">
    <property type="entry name" value="ABC TRANSPORTER G FAMILY MEMBER 28"/>
    <property type="match status" value="1"/>
</dbReference>
<evidence type="ECO:0000259" key="6">
    <source>
        <dbReference type="PROSITE" id="PS50893"/>
    </source>
</evidence>
<dbReference type="Gene3D" id="3.40.50.300">
    <property type="entry name" value="P-loop containing nucleotide triphosphate hydrolases"/>
    <property type="match status" value="1"/>
</dbReference>
<dbReference type="GO" id="GO:0042626">
    <property type="term" value="F:ATPase-coupled transmembrane transporter activity"/>
    <property type="evidence" value="ECO:0007669"/>
    <property type="project" value="TreeGrafter"/>
</dbReference>
<keyword evidence="8" id="KW-1185">Reference proteome</keyword>
<evidence type="ECO:0000256" key="2">
    <source>
        <dbReference type="ARBA" id="ARBA00022448"/>
    </source>
</evidence>
<dbReference type="InterPro" id="IPR027417">
    <property type="entry name" value="P-loop_NTPase"/>
</dbReference>